<keyword evidence="6 7" id="KW-0012">Acyltransferase</keyword>
<comment type="function">
    <text evidence="7">Catalyzes the N-acylation of UDP-3-O-acylglucosamine using 3-hydroxyacyl-ACP as the acyl donor. Is involved in the biosynthesis of lipid A, a phosphorylated glycolipid that anchors the lipopolysaccharide to the outer membrane of the cell.</text>
</comment>
<evidence type="ECO:0000256" key="6">
    <source>
        <dbReference type="ARBA" id="ARBA00023315"/>
    </source>
</evidence>
<accession>C3JC65</accession>
<dbReference type="RefSeq" id="WP_004334452.1">
    <property type="nucleotide sequence ID" value="NZ_ACNN01000029.1"/>
</dbReference>
<dbReference type="PANTHER" id="PTHR43378:SF2">
    <property type="entry name" value="UDP-3-O-ACYLGLUCOSAMINE N-ACYLTRANSFERASE 1, MITOCHONDRIAL-RELATED"/>
    <property type="match status" value="1"/>
</dbReference>
<dbReference type="GO" id="GO:0016020">
    <property type="term" value="C:membrane"/>
    <property type="evidence" value="ECO:0007669"/>
    <property type="project" value="GOC"/>
</dbReference>
<dbReference type="InterPro" id="IPR020573">
    <property type="entry name" value="UDP_GlcNAc_AcTrfase_non-rep"/>
</dbReference>
<reference evidence="9 10" key="1">
    <citation type="submission" date="2009-04" db="EMBL/GenBank/DDBJ databases">
        <authorList>
            <person name="Sebastian Y."/>
            <person name="Madupu R."/>
            <person name="Durkin A.S."/>
            <person name="Torralba M."/>
            <person name="Methe B."/>
            <person name="Sutton G.G."/>
            <person name="Strausberg R.L."/>
            <person name="Nelson K.E."/>
        </authorList>
    </citation>
    <scope>NUCLEOTIDE SEQUENCE [LARGE SCALE GENOMIC DNA]</scope>
    <source>
        <strain evidence="10">ATCC 35406 / BCRC 14492 / JCM 8526 / NCTC 13058 / HG 370</strain>
    </source>
</reference>
<proteinExistence type="inferred from homology"/>
<dbReference type="HAMAP" id="MF_00523">
    <property type="entry name" value="LpxD"/>
    <property type="match status" value="1"/>
</dbReference>
<dbReference type="Pfam" id="PF04613">
    <property type="entry name" value="LpxD"/>
    <property type="match status" value="1"/>
</dbReference>
<dbReference type="Proteomes" id="UP000004295">
    <property type="component" value="Unassembled WGS sequence"/>
</dbReference>
<dbReference type="InterPro" id="IPR011004">
    <property type="entry name" value="Trimer_LpxA-like_sf"/>
</dbReference>
<dbReference type="NCBIfam" id="NF002060">
    <property type="entry name" value="PRK00892.1"/>
    <property type="match status" value="1"/>
</dbReference>
<evidence type="ECO:0000256" key="7">
    <source>
        <dbReference type="HAMAP-Rule" id="MF_00523"/>
    </source>
</evidence>
<dbReference type="Gene3D" id="2.160.10.10">
    <property type="entry name" value="Hexapeptide repeat proteins"/>
    <property type="match status" value="1"/>
</dbReference>
<evidence type="ECO:0000256" key="5">
    <source>
        <dbReference type="ARBA" id="ARBA00023098"/>
    </source>
</evidence>
<feature type="active site" description="Proton acceptor" evidence="7">
    <location>
        <position position="241"/>
    </location>
</feature>
<dbReference type="InterPro" id="IPR007691">
    <property type="entry name" value="LpxD"/>
</dbReference>
<dbReference type="Gene3D" id="3.40.1390.10">
    <property type="entry name" value="MurE/MurF, N-terminal domain"/>
    <property type="match status" value="1"/>
</dbReference>
<sequence length="350" mass="36873">MQFTLQSIATLLGGTIEGDPQAIVSSFGRIEEAIEGQLTFLANPKYEPHIYTTRATATLVSDHFSPSAPVTTNLIRVADPYAALAQLMQLATEEIAPRYEGVASEAFIHPSVELPKHCYIAPFSYIAEGVTLGEGCSVYPYTYIGKGCKIGEGSTLYPHVTIYPGCEIGARCTLHAGAVIGADGFGFAPSEEGYKKIPQLGNVVLADDVEIGANTCIDRAVMGSTIIGKGAKLDNLVQVAHNCSVGEHTVMAAQGGMAGSSHIGSWCRTGGQIGIAGHVSVGNHVDMGGQTGILGNVADGRKLLGSPAMDLSTAMRAYTVVPKLPQLLRRLEELEDKINKLSSTPCNSKH</sequence>
<feature type="domain" description="UDP-3-O-[3-hydroxymyristoyl] glucosamine N-acyltransferase non-repeat region" evidence="8">
    <location>
        <begin position="23"/>
        <end position="90"/>
    </location>
</feature>
<comment type="pathway">
    <text evidence="7">Bacterial outer membrane biogenesis; LPS lipid A biosynthesis.</text>
</comment>
<dbReference type="STRING" id="553175.POREN0001_0465"/>
<dbReference type="NCBIfam" id="TIGR01853">
    <property type="entry name" value="lipid_A_lpxD"/>
    <property type="match status" value="1"/>
</dbReference>
<evidence type="ECO:0000256" key="1">
    <source>
        <dbReference type="ARBA" id="ARBA00022516"/>
    </source>
</evidence>
<comment type="catalytic activity">
    <reaction evidence="7">
        <text>a UDP-3-O-[(3R)-3-hydroxyacyl]-alpha-D-glucosamine + a (3R)-hydroxyacyl-[ACP] = a UDP-2-N,3-O-bis[(3R)-3-hydroxyacyl]-alpha-D-glucosamine + holo-[ACP] + H(+)</text>
        <dbReference type="Rhea" id="RHEA:53836"/>
        <dbReference type="Rhea" id="RHEA-COMP:9685"/>
        <dbReference type="Rhea" id="RHEA-COMP:9945"/>
        <dbReference type="ChEBI" id="CHEBI:15378"/>
        <dbReference type="ChEBI" id="CHEBI:64479"/>
        <dbReference type="ChEBI" id="CHEBI:78827"/>
        <dbReference type="ChEBI" id="CHEBI:137740"/>
        <dbReference type="ChEBI" id="CHEBI:137748"/>
        <dbReference type="EC" id="2.3.1.191"/>
    </reaction>
</comment>
<name>C3JC65_POREA</name>
<keyword evidence="2 7" id="KW-0441">Lipid A biosynthesis</keyword>
<comment type="similarity">
    <text evidence="7">Belongs to the transferase hexapeptide repeat family. LpxD subfamily.</text>
</comment>
<comment type="subunit">
    <text evidence="7">Homotrimer.</text>
</comment>
<dbReference type="GO" id="GO:0016410">
    <property type="term" value="F:N-acyltransferase activity"/>
    <property type="evidence" value="ECO:0007669"/>
    <property type="project" value="InterPro"/>
</dbReference>
<dbReference type="UniPathway" id="UPA00973"/>
<evidence type="ECO:0000313" key="10">
    <source>
        <dbReference type="Proteomes" id="UP000004295"/>
    </source>
</evidence>
<keyword evidence="4 7" id="KW-0677">Repeat</keyword>
<evidence type="ECO:0000259" key="8">
    <source>
        <dbReference type="Pfam" id="PF04613"/>
    </source>
</evidence>
<keyword evidence="1 7" id="KW-0444">Lipid biosynthesis</keyword>
<evidence type="ECO:0000256" key="4">
    <source>
        <dbReference type="ARBA" id="ARBA00022737"/>
    </source>
</evidence>
<dbReference type="GeneID" id="93365756"/>
<dbReference type="PANTHER" id="PTHR43378">
    <property type="entry name" value="UDP-3-O-ACYLGLUCOSAMINE N-ACYLTRANSFERASE"/>
    <property type="match status" value="1"/>
</dbReference>
<dbReference type="CDD" id="cd03352">
    <property type="entry name" value="LbH_LpxD"/>
    <property type="match status" value="1"/>
</dbReference>
<dbReference type="EC" id="2.3.1.191" evidence="7"/>
<dbReference type="Pfam" id="PF00132">
    <property type="entry name" value="Hexapep"/>
    <property type="match status" value="1"/>
</dbReference>
<evidence type="ECO:0000256" key="3">
    <source>
        <dbReference type="ARBA" id="ARBA00022679"/>
    </source>
</evidence>
<protein>
    <recommendedName>
        <fullName evidence="7">UDP-3-O-acylglucosamine N-acyltransferase</fullName>
        <ecNumber evidence="7">2.3.1.191</ecNumber>
    </recommendedName>
</protein>
<comment type="caution">
    <text evidence="9">The sequence shown here is derived from an EMBL/GenBank/DDBJ whole genome shotgun (WGS) entry which is preliminary data.</text>
</comment>
<gene>
    <name evidence="7 9" type="primary">lpxD</name>
    <name evidence="9" type="ORF">POREN0001_0465</name>
</gene>
<organism evidence="9 10">
    <name type="scientific">Porphyromonas endodontalis (strain ATCC 35406 / DSM 24491 / JCM 8526 / CCUG 16442 / BCRC 14492 / NCTC 13058 / HG 370)</name>
    <name type="common">Bacteroides endodontalis</name>
    <dbReference type="NCBI Taxonomy" id="553175"/>
    <lineage>
        <taxon>Bacteria</taxon>
        <taxon>Pseudomonadati</taxon>
        <taxon>Bacteroidota</taxon>
        <taxon>Bacteroidia</taxon>
        <taxon>Bacteroidales</taxon>
        <taxon>Porphyromonadaceae</taxon>
        <taxon>Porphyromonas</taxon>
    </lineage>
</organism>
<keyword evidence="5 7" id="KW-0443">Lipid metabolism</keyword>
<evidence type="ECO:0000313" key="9">
    <source>
        <dbReference type="EMBL" id="EEN82214.1"/>
    </source>
</evidence>
<dbReference type="GO" id="GO:0103118">
    <property type="term" value="F:UDP-3-O-[(3R)-3-hydroxyacyl]-glucosamine N-acyltransferase activity"/>
    <property type="evidence" value="ECO:0007669"/>
    <property type="project" value="UniProtKB-EC"/>
</dbReference>
<dbReference type="AlphaFoldDB" id="C3JC65"/>
<keyword evidence="3 7" id="KW-0808">Transferase</keyword>
<dbReference type="SUPFAM" id="SSF51161">
    <property type="entry name" value="Trimeric LpxA-like enzymes"/>
    <property type="match status" value="1"/>
</dbReference>
<dbReference type="GO" id="GO:0009245">
    <property type="term" value="P:lipid A biosynthetic process"/>
    <property type="evidence" value="ECO:0007669"/>
    <property type="project" value="UniProtKB-UniRule"/>
</dbReference>
<dbReference type="EMBL" id="ACNN01000029">
    <property type="protein sequence ID" value="EEN82214.1"/>
    <property type="molecule type" value="Genomic_DNA"/>
</dbReference>
<dbReference type="InterPro" id="IPR001451">
    <property type="entry name" value="Hexapep"/>
</dbReference>
<dbReference type="eggNOG" id="COG1044">
    <property type="taxonomic scope" value="Bacteria"/>
</dbReference>
<keyword evidence="10" id="KW-1185">Reference proteome</keyword>
<evidence type="ECO:0000256" key="2">
    <source>
        <dbReference type="ARBA" id="ARBA00022556"/>
    </source>
</evidence>